<dbReference type="AlphaFoldDB" id="A0A367KLV7"/>
<sequence>MGDDYSINIEFPSDLSEDNHTNSEDSKYEFQHTDRVKETFDARTSDKNASRLSLSPYIHIISELKVFRSVPSRLEPKGLSDLPLLTIDYAYLFSQDKKTSITTYLFEQFHAANYQKVKLSSWFQKTTILMLSEATNTMDDESTDLIAANTLY</sequence>
<dbReference type="EMBL" id="PJQM01001121">
    <property type="protein sequence ID" value="RCI03167.1"/>
    <property type="molecule type" value="Genomic_DNA"/>
</dbReference>
<evidence type="ECO:0000313" key="2">
    <source>
        <dbReference type="Proteomes" id="UP000253551"/>
    </source>
</evidence>
<name>A0A367KLV7_RHIST</name>
<proteinExistence type="predicted"/>
<reference evidence="1 2" key="1">
    <citation type="journal article" date="2018" name="G3 (Bethesda)">
        <title>Phylogenetic and Phylogenomic Definition of Rhizopus Species.</title>
        <authorList>
            <person name="Gryganskyi A.P."/>
            <person name="Golan J."/>
            <person name="Dolatabadi S."/>
            <person name="Mondo S."/>
            <person name="Robb S."/>
            <person name="Idnurm A."/>
            <person name="Muszewska A."/>
            <person name="Steczkiewicz K."/>
            <person name="Masonjones S."/>
            <person name="Liao H.L."/>
            <person name="Gajdeczka M.T."/>
            <person name="Anike F."/>
            <person name="Vuek A."/>
            <person name="Anishchenko I.M."/>
            <person name="Voigt K."/>
            <person name="de Hoog G.S."/>
            <person name="Smith M.E."/>
            <person name="Heitman J."/>
            <person name="Vilgalys R."/>
            <person name="Stajich J.E."/>
        </authorList>
    </citation>
    <scope>NUCLEOTIDE SEQUENCE [LARGE SCALE GENOMIC DNA]</scope>
    <source>
        <strain evidence="1 2">LSU 92-RS-03</strain>
    </source>
</reference>
<dbReference type="Proteomes" id="UP000253551">
    <property type="component" value="Unassembled WGS sequence"/>
</dbReference>
<accession>A0A367KLV7</accession>
<gene>
    <name evidence="1" type="ORF">CU098_005704</name>
</gene>
<dbReference type="OrthoDB" id="2283723at2759"/>
<comment type="caution">
    <text evidence="1">The sequence shown here is derived from an EMBL/GenBank/DDBJ whole genome shotgun (WGS) entry which is preliminary data.</text>
</comment>
<keyword evidence="2" id="KW-1185">Reference proteome</keyword>
<organism evidence="1 2">
    <name type="scientific">Rhizopus stolonifer</name>
    <name type="common">Rhizopus nigricans</name>
    <dbReference type="NCBI Taxonomy" id="4846"/>
    <lineage>
        <taxon>Eukaryota</taxon>
        <taxon>Fungi</taxon>
        <taxon>Fungi incertae sedis</taxon>
        <taxon>Mucoromycota</taxon>
        <taxon>Mucoromycotina</taxon>
        <taxon>Mucoromycetes</taxon>
        <taxon>Mucorales</taxon>
        <taxon>Mucorineae</taxon>
        <taxon>Rhizopodaceae</taxon>
        <taxon>Rhizopus</taxon>
    </lineage>
</organism>
<evidence type="ECO:0000313" key="1">
    <source>
        <dbReference type="EMBL" id="RCI03167.1"/>
    </source>
</evidence>
<protein>
    <submittedName>
        <fullName evidence="1">Uncharacterized protein</fullName>
    </submittedName>
</protein>